<organism evidence="2 3">
    <name type="scientific">Fusarium kuroshium</name>
    <dbReference type="NCBI Taxonomy" id="2010991"/>
    <lineage>
        <taxon>Eukaryota</taxon>
        <taxon>Fungi</taxon>
        <taxon>Dikarya</taxon>
        <taxon>Ascomycota</taxon>
        <taxon>Pezizomycotina</taxon>
        <taxon>Sordariomycetes</taxon>
        <taxon>Hypocreomycetidae</taxon>
        <taxon>Hypocreales</taxon>
        <taxon>Nectriaceae</taxon>
        <taxon>Fusarium</taxon>
        <taxon>Fusarium solani species complex</taxon>
    </lineage>
</organism>
<feature type="compositionally biased region" description="Polar residues" evidence="1">
    <location>
        <begin position="70"/>
        <end position="92"/>
    </location>
</feature>
<name>A0A3M2QZH1_9HYPO</name>
<dbReference type="AlphaFoldDB" id="A0A3M2QZH1"/>
<evidence type="ECO:0000313" key="2">
    <source>
        <dbReference type="EMBL" id="RMI98437.1"/>
    </source>
</evidence>
<reference evidence="2 3" key="1">
    <citation type="submission" date="2017-06" db="EMBL/GenBank/DDBJ databases">
        <title>Comparative genomic analysis of Ambrosia Fusariam Clade fungi.</title>
        <authorList>
            <person name="Stajich J.E."/>
            <person name="Carrillo J."/>
            <person name="Kijimoto T."/>
            <person name="Eskalen A."/>
            <person name="O'Donnell K."/>
            <person name="Kasson M."/>
        </authorList>
    </citation>
    <scope>NUCLEOTIDE SEQUENCE [LARGE SCALE GENOMIC DNA]</scope>
    <source>
        <strain evidence="2">UCR3666</strain>
    </source>
</reference>
<dbReference type="Proteomes" id="UP000277212">
    <property type="component" value="Unassembled WGS sequence"/>
</dbReference>
<feature type="region of interest" description="Disordered" evidence="1">
    <location>
        <begin position="64"/>
        <end position="92"/>
    </location>
</feature>
<gene>
    <name evidence="2" type="ORF">CDV36_016120</name>
</gene>
<dbReference type="EMBL" id="NKUJ01000782">
    <property type="protein sequence ID" value="RMI98437.1"/>
    <property type="molecule type" value="Genomic_DNA"/>
</dbReference>
<comment type="caution">
    <text evidence="2">The sequence shown here is derived from an EMBL/GenBank/DDBJ whole genome shotgun (WGS) entry which is preliminary data.</text>
</comment>
<protein>
    <submittedName>
        <fullName evidence="2">Uncharacterized protein</fullName>
    </submittedName>
</protein>
<sequence>MMPWPDCCRGRAIAFSDDWLLDSISKKWSFLDGVSYAEEEDGYDEGADECQKVVLVAVSRHLPPTEKSSDASSYGNQMFGGTSTSVENSPPR</sequence>
<evidence type="ECO:0000256" key="1">
    <source>
        <dbReference type="SAM" id="MobiDB-lite"/>
    </source>
</evidence>
<accession>A0A3M2QZH1</accession>
<keyword evidence="3" id="KW-1185">Reference proteome</keyword>
<evidence type="ECO:0000313" key="3">
    <source>
        <dbReference type="Proteomes" id="UP000277212"/>
    </source>
</evidence>
<proteinExistence type="predicted"/>